<dbReference type="AlphaFoldDB" id="A0A8A4TK45"/>
<proteinExistence type="inferred from homology"/>
<dbReference type="Proteomes" id="UP000663929">
    <property type="component" value="Chromosome"/>
</dbReference>
<evidence type="ECO:0000256" key="3">
    <source>
        <dbReference type="ARBA" id="ARBA00022475"/>
    </source>
</evidence>
<dbReference type="PANTHER" id="PTHR34584:SF1">
    <property type="entry name" value="NA(+)_H(+) ANTIPORTER SUBUNIT E1"/>
    <property type="match status" value="1"/>
</dbReference>
<comment type="subcellular location">
    <subcellularLocation>
        <location evidence="1">Cell membrane</location>
        <topology evidence="1">Multi-pass membrane protein</topology>
    </subcellularLocation>
</comment>
<keyword evidence="4" id="KW-0812">Transmembrane</keyword>
<reference evidence="7" key="1">
    <citation type="submission" date="2021-03" db="EMBL/GenBank/DDBJ databases">
        <title>Acanthopleuribacteraceae sp. M133.</title>
        <authorList>
            <person name="Wang G."/>
        </authorList>
    </citation>
    <scope>NUCLEOTIDE SEQUENCE</scope>
    <source>
        <strain evidence="7">M133</strain>
    </source>
</reference>
<evidence type="ECO:0000313" key="8">
    <source>
        <dbReference type="Proteomes" id="UP000663929"/>
    </source>
</evidence>
<evidence type="ECO:0000313" key="7">
    <source>
        <dbReference type="EMBL" id="QTD49574.1"/>
    </source>
</evidence>
<evidence type="ECO:0000256" key="4">
    <source>
        <dbReference type="ARBA" id="ARBA00022692"/>
    </source>
</evidence>
<dbReference type="PANTHER" id="PTHR34584">
    <property type="entry name" value="NA(+)/H(+) ANTIPORTER SUBUNIT E1"/>
    <property type="match status" value="1"/>
</dbReference>
<comment type="similarity">
    <text evidence="2">Belongs to the CPA3 antiporters (TC 2.A.63) subunit E family.</text>
</comment>
<evidence type="ECO:0000256" key="2">
    <source>
        <dbReference type="ARBA" id="ARBA00006228"/>
    </source>
</evidence>
<keyword evidence="6" id="KW-0472">Membrane</keyword>
<keyword evidence="8" id="KW-1185">Reference proteome</keyword>
<evidence type="ECO:0000256" key="6">
    <source>
        <dbReference type="ARBA" id="ARBA00023136"/>
    </source>
</evidence>
<dbReference type="KEGG" id="scor:J3U87_28640"/>
<keyword evidence="3" id="KW-1003">Cell membrane</keyword>
<dbReference type="GO" id="GO:0005886">
    <property type="term" value="C:plasma membrane"/>
    <property type="evidence" value="ECO:0007669"/>
    <property type="project" value="UniProtKB-SubCell"/>
</dbReference>
<evidence type="ECO:0000256" key="1">
    <source>
        <dbReference type="ARBA" id="ARBA00004651"/>
    </source>
</evidence>
<name>A0A8A4TK45_SULCO</name>
<dbReference type="EMBL" id="CP071793">
    <property type="protein sequence ID" value="QTD49574.1"/>
    <property type="molecule type" value="Genomic_DNA"/>
</dbReference>
<dbReference type="GO" id="GO:0008324">
    <property type="term" value="F:monoatomic cation transmembrane transporter activity"/>
    <property type="evidence" value="ECO:0007669"/>
    <property type="project" value="InterPro"/>
</dbReference>
<organism evidence="7 8">
    <name type="scientific">Sulfidibacter corallicola</name>
    <dbReference type="NCBI Taxonomy" id="2818388"/>
    <lineage>
        <taxon>Bacteria</taxon>
        <taxon>Pseudomonadati</taxon>
        <taxon>Acidobacteriota</taxon>
        <taxon>Holophagae</taxon>
        <taxon>Acanthopleuribacterales</taxon>
        <taxon>Acanthopleuribacteraceae</taxon>
        <taxon>Sulfidibacter</taxon>
    </lineage>
</organism>
<dbReference type="PIRSF" id="PIRSF019239">
    <property type="entry name" value="MrpE"/>
    <property type="match status" value="1"/>
</dbReference>
<protein>
    <submittedName>
        <fullName evidence="7">Na+/H+ antiporter subunit E</fullName>
    </submittedName>
</protein>
<gene>
    <name evidence="7" type="ORF">J3U87_28640</name>
</gene>
<accession>A0A8A4TK45</accession>
<dbReference type="InterPro" id="IPR002758">
    <property type="entry name" value="Cation_antiport_E"/>
</dbReference>
<evidence type="ECO:0000256" key="5">
    <source>
        <dbReference type="ARBA" id="ARBA00022989"/>
    </source>
</evidence>
<sequence length="157" mass="17396">MLTFSFLFVLWMVFSGQFDSFHLGMGVVSAALVTGFTGAFHSGGTVKGAYDRLGRFPKLIGYFVWLVLEVFKANLHVFTLAFRPNVHEALDPQVIRFKTSLKTDFAKFVLGNSITLTPGTVTLMIEGDEFVVHAITRQAAADLPGEMERRVAEVFEA</sequence>
<keyword evidence="5" id="KW-1133">Transmembrane helix</keyword>
<dbReference type="Pfam" id="PF01899">
    <property type="entry name" value="MNHE"/>
    <property type="match status" value="1"/>
</dbReference>